<proteinExistence type="predicted"/>
<feature type="compositionally biased region" description="Low complexity" evidence="1">
    <location>
        <begin position="244"/>
        <end position="271"/>
    </location>
</feature>
<feature type="region of interest" description="Disordered" evidence="1">
    <location>
        <begin position="220"/>
        <end position="281"/>
    </location>
</feature>
<feature type="compositionally biased region" description="Basic and acidic residues" evidence="1">
    <location>
        <begin position="103"/>
        <end position="127"/>
    </location>
</feature>
<dbReference type="EMBL" id="JBFDAA010000017">
    <property type="protein sequence ID" value="KAL1116880.1"/>
    <property type="molecule type" value="Genomic_DNA"/>
</dbReference>
<feature type="compositionally biased region" description="Polar residues" evidence="1">
    <location>
        <begin position="272"/>
        <end position="281"/>
    </location>
</feature>
<sequence length="281" mass="30568">MSAALLIRRRPNRTRLCTRWRPPCRQPLRPYRPVGVRQPHTHTQLSALPTLTTEFLRNNSGIRHGAAMSSGRNGTSSRAAGKGHSEVRGRGHLRPGQAGGGGRHSETHSGSDTGDDPRDTETRREATTRSGGATGETRRGRSRIERGHLDWGGRASPPTNRPTPRLPTPAPYPSLYHSTLPSTQIISTLTIPPWLISFGVPFDKVKGNVNGWLKYPERVNKRPPRRNGAKLGCVMRPGGQPSESGSNGTRTTTRANGTPSSTSIPKPTSSTYIEWNSSGTQ</sequence>
<keyword evidence="3" id="KW-1185">Reference proteome</keyword>
<evidence type="ECO:0000256" key="1">
    <source>
        <dbReference type="SAM" id="MobiDB-lite"/>
    </source>
</evidence>
<comment type="caution">
    <text evidence="2">The sequence shown here is derived from an EMBL/GenBank/DDBJ whole genome shotgun (WGS) entry which is preliminary data.</text>
</comment>
<reference evidence="2 3" key="1">
    <citation type="submission" date="2024-07" db="EMBL/GenBank/DDBJ databases">
        <title>Chromosome-level genome assembly of the water stick insect Ranatra chinensis (Heteroptera: Nepidae).</title>
        <authorList>
            <person name="Liu X."/>
        </authorList>
    </citation>
    <scope>NUCLEOTIDE SEQUENCE [LARGE SCALE GENOMIC DNA]</scope>
    <source>
        <strain evidence="2">Cailab_2021Rc</strain>
        <tissue evidence="2">Muscle</tissue>
    </source>
</reference>
<accession>A0ABD0Y1R4</accession>
<dbReference type="Proteomes" id="UP001558652">
    <property type="component" value="Unassembled WGS sequence"/>
</dbReference>
<name>A0ABD0Y1R4_9HEMI</name>
<feature type="region of interest" description="Disordered" evidence="1">
    <location>
        <begin position="63"/>
        <end position="172"/>
    </location>
</feature>
<feature type="compositionally biased region" description="Pro residues" evidence="1">
    <location>
        <begin position="159"/>
        <end position="172"/>
    </location>
</feature>
<evidence type="ECO:0000313" key="3">
    <source>
        <dbReference type="Proteomes" id="UP001558652"/>
    </source>
</evidence>
<dbReference type="AlphaFoldDB" id="A0ABD0Y1R4"/>
<organism evidence="2 3">
    <name type="scientific">Ranatra chinensis</name>
    <dbReference type="NCBI Taxonomy" id="642074"/>
    <lineage>
        <taxon>Eukaryota</taxon>
        <taxon>Metazoa</taxon>
        <taxon>Ecdysozoa</taxon>
        <taxon>Arthropoda</taxon>
        <taxon>Hexapoda</taxon>
        <taxon>Insecta</taxon>
        <taxon>Pterygota</taxon>
        <taxon>Neoptera</taxon>
        <taxon>Paraneoptera</taxon>
        <taxon>Hemiptera</taxon>
        <taxon>Heteroptera</taxon>
        <taxon>Panheteroptera</taxon>
        <taxon>Nepomorpha</taxon>
        <taxon>Nepidae</taxon>
        <taxon>Ranatrinae</taxon>
        <taxon>Ranatra</taxon>
    </lineage>
</organism>
<evidence type="ECO:0000313" key="2">
    <source>
        <dbReference type="EMBL" id="KAL1116880.1"/>
    </source>
</evidence>
<protein>
    <submittedName>
        <fullName evidence="2">Uncharacterized protein</fullName>
    </submittedName>
</protein>
<feature type="compositionally biased region" description="Basic and acidic residues" evidence="1">
    <location>
        <begin position="136"/>
        <end position="151"/>
    </location>
</feature>
<gene>
    <name evidence="2" type="ORF">AAG570_005349</name>
</gene>